<reference evidence="2" key="1">
    <citation type="journal article" date="2022" name="Front. Microbiol.">
        <title>New perspectives on an old grouping: The genomic and phenotypic variability of Oxalobacter formigenes and the implications for calcium oxalate stone prevention.</title>
        <authorList>
            <person name="Chmiel J.A."/>
            <person name="Carr C."/>
            <person name="Stuivenberg G.A."/>
            <person name="Venema R."/>
            <person name="Chanyi R.M."/>
            <person name="Al K.F."/>
            <person name="Giguere D."/>
            <person name="Say H."/>
            <person name="Akouris P.P."/>
            <person name="Dominguez Romero S.A."/>
            <person name="Kwong A."/>
            <person name="Tai V."/>
            <person name="Koval S.F."/>
            <person name="Razvi H."/>
            <person name="Bjazevic J."/>
            <person name="Burton J.P."/>
        </authorList>
    </citation>
    <scope>NUCLEOTIDE SEQUENCE</scope>
    <source>
        <strain evidence="2">HOxNP-1</strain>
    </source>
</reference>
<evidence type="ECO:0000313" key="2">
    <source>
        <dbReference type="EMBL" id="WAV96705.1"/>
    </source>
</evidence>
<evidence type="ECO:0000313" key="3">
    <source>
        <dbReference type="Proteomes" id="UP001164794"/>
    </source>
</evidence>
<feature type="transmembrane region" description="Helical" evidence="1">
    <location>
        <begin position="88"/>
        <end position="109"/>
    </location>
</feature>
<dbReference type="RefSeq" id="WP_269264183.1">
    <property type="nucleotide sequence ID" value="NZ_CP098248.1"/>
</dbReference>
<gene>
    <name evidence="2" type="ORF">NB645_07715</name>
</gene>
<feature type="transmembrane region" description="Helical" evidence="1">
    <location>
        <begin position="121"/>
        <end position="140"/>
    </location>
</feature>
<keyword evidence="1" id="KW-1133">Transmembrane helix</keyword>
<dbReference type="Proteomes" id="UP001164794">
    <property type="component" value="Chromosome"/>
</dbReference>
<organism evidence="2 3">
    <name type="scientific">Oxalobacter aliiformigenes</name>
    <dbReference type="NCBI Taxonomy" id="2946593"/>
    <lineage>
        <taxon>Bacteria</taxon>
        <taxon>Pseudomonadati</taxon>
        <taxon>Pseudomonadota</taxon>
        <taxon>Betaproteobacteria</taxon>
        <taxon>Burkholderiales</taxon>
        <taxon>Oxalobacteraceae</taxon>
        <taxon>Oxalobacter</taxon>
    </lineage>
</organism>
<feature type="transmembrane region" description="Helical" evidence="1">
    <location>
        <begin position="56"/>
        <end position="76"/>
    </location>
</feature>
<keyword evidence="1" id="KW-0472">Membrane</keyword>
<keyword evidence="3" id="KW-1185">Reference proteome</keyword>
<name>A0ABY7JKD9_9BURK</name>
<evidence type="ECO:0000256" key="1">
    <source>
        <dbReference type="SAM" id="Phobius"/>
    </source>
</evidence>
<sequence>MNIKEKIKSLNAWKIYALFLVILIIAQIVEIVNIYSFDFTDTIEVSVNNPTLLGKLILIFLCISGSICVAIMMFRFKPVTESFSRMQAILGILFVIFFSIAIIGLKRSIENTSMYSSETAAWVQAVSSITMIAAAIWAVLYQSGNSKRKEEEETIISNQVKNGQISYLIADITGFFTAISQMETIPNEHYSDLNFNDYWKRLYLYEEKEISGERINVLNIARRSIILVQAIMNKVQHENRLLLTDKERNICQDVIKELEKCTLILSKTFFLENIHDAGLDE</sequence>
<accession>A0ABY7JKD9</accession>
<proteinExistence type="predicted"/>
<feature type="transmembrane region" description="Helical" evidence="1">
    <location>
        <begin position="12"/>
        <end position="36"/>
    </location>
</feature>
<keyword evidence="1" id="KW-0812">Transmembrane</keyword>
<dbReference type="EMBL" id="CP098248">
    <property type="protein sequence ID" value="WAV96705.1"/>
    <property type="molecule type" value="Genomic_DNA"/>
</dbReference>
<protein>
    <submittedName>
        <fullName evidence="2">Uncharacterized protein</fullName>
    </submittedName>
</protein>